<keyword evidence="4" id="KW-0805">Transcription regulation</keyword>
<dbReference type="Gene3D" id="3.40.50.2300">
    <property type="match status" value="1"/>
</dbReference>
<dbReference type="Gene3D" id="6.10.250.690">
    <property type="match status" value="1"/>
</dbReference>
<dbReference type="GO" id="GO:0000156">
    <property type="term" value="F:phosphorelay response regulator activity"/>
    <property type="evidence" value="ECO:0007669"/>
    <property type="project" value="TreeGrafter"/>
</dbReference>
<keyword evidence="5 8" id="KW-0238">DNA-binding</keyword>
<protein>
    <submittedName>
        <fullName evidence="11">Transcriptional regulator</fullName>
    </submittedName>
</protein>
<gene>
    <name evidence="11" type="ORF">AMD02_09890</name>
</gene>
<evidence type="ECO:0000256" key="2">
    <source>
        <dbReference type="ARBA" id="ARBA00022553"/>
    </source>
</evidence>
<evidence type="ECO:0000313" key="11">
    <source>
        <dbReference type="EMBL" id="KOO39124.1"/>
    </source>
</evidence>
<dbReference type="SMART" id="SM00862">
    <property type="entry name" value="Trans_reg_C"/>
    <property type="match status" value="1"/>
</dbReference>
<dbReference type="Pfam" id="PF00486">
    <property type="entry name" value="Trans_reg_C"/>
    <property type="match status" value="1"/>
</dbReference>
<evidence type="ECO:0000256" key="8">
    <source>
        <dbReference type="PROSITE-ProRule" id="PRU01091"/>
    </source>
</evidence>
<accession>A0A0M0KK01</accession>
<dbReference type="InterPro" id="IPR001867">
    <property type="entry name" value="OmpR/PhoB-type_DNA-bd"/>
</dbReference>
<evidence type="ECO:0000256" key="1">
    <source>
        <dbReference type="ARBA" id="ARBA00004496"/>
    </source>
</evidence>
<evidence type="ECO:0000259" key="10">
    <source>
        <dbReference type="PROSITE" id="PS51755"/>
    </source>
</evidence>
<dbReference type="CDD" id="cd00383">
    <property type="entry name" value="trans_reg_C"/>
    <property type="match status" value="1"/>
</dbReference>
<dbReference type="OMA" id="LMCVENE"/>
<dbReference type="GO" id="GO:0000976">
    <property type="term" value="F:transcription cis-regulatory region binding"/>
    <property type="evidence" value="ECO:0007669"/>
    <property type="project" value="TreeGrafter"/>
</dbReference>
<feature type="DNA-binding region" description="OmpR/PhoB-type" evidence="8">
    <location>
        <begin position="130"/>
        <end position="227"/>
    </location>
</feature>
<dbReference type="Pfam" id="PF00072">
    <property type="entry name" value="Response_reg"/>
    <property type="match status" value="1"/>
</dbReference>
<dbReference type="InterPro" id="IPR036388">
    <property type="entry name" value="WH-like_DNA-bd_sf"/>
</dbReference>
<dbReference type="GeneID" id="87597542"/>
<feature type="modified residue" description="4-aspartylphosphate" evidence="7">
    <location>
        <position position="55"/>
    </location>
</feature>
<reference evidence="11" key="1">
    <citation type="submission" date="2015-08" db="EMBL/GenBank/DDBJ databases">
        <title>Complete DNA Sequence of Pseudomonas syringae pv. actinidiae, the Causal Agent of Kiwifruit Canker Disease.</title>
        <authorList>
            <person name="Rikkerink E.H.A."/>
            <person name="Fineran P.C."/>
        </authorList>
    </citation>
    <scope>NUCLEOTIDE SEQUENCE</scope>
    <source>
        <strain evidence="11">DSM 13666</strain>
    </source>
</reference>
<evidence type="ECO:0000256" key="3">
    <source>
        <dbReference type="ARBA" id="ARBA00023012"/>
    </source>
</evidence>
<dbReference type="InterPro" id="IPR039420">
    <property type="entry name" value="WalR-like"/>
</dbReference>
<dbReference type="PATRIC" id="fig|136160.3.peg.2359"/>
<dbReference type="FunFam" id="1.10.10.10:FF:000018">
    <property type="entry name" value="DNA-binding response regulator ResD"/>
    <property type="match status" value="1"/>
</dbReference>
<dbReference type="RefSeq" id="WP_010898103.1">
    <property type="nucleotide sequence ID" value="NZ_CP040441.1"/>
</dbReference>
<dbReference type="PANTHER" id="PTHR48111">
    <property type="entry name" value="REGULATOR OF RPOS"/>
    <property type="match status" value="1"/>
</dbReference>
<evidence type="ECO:0000256" key="5">
    <source>
        <dbReference type="ARBA" id="ARBA00023125"/>
    </source>
</evidence>
<dbReference type="SUPFAM" id="SSF52172">
    <property type="entry name" value="CheY-like"/>
    <property type="match status" value="1"/>
</dbReference>
<evidence type="ECO:0000259" key="9">
    <source>
        <dbReference type="PROSITE" id="PS50110"/>
    </source>
</evidence>
<dbReference type="GO" id="GO:0032993">
    <property type="term" value="C:protein-DNA complex"/>
    <property type="evidence" value="ECO:0007669"/>
    <property type="project" value="TreeGrafter"/>
</dbReference>
<sequence length="229" mass="26504">MNKRHNILIVDDELDLRELVTSYLRKEGFAVYTAETGDEAIKRLEQEPMDLVVLDVMMDEMDGFTACKEIRAFSQIPIIMLTARGGEDDKVMGLQIGADDYIVKPFSPRELVARIEVALRRTQGIQQVDDTGYRFNELRIQPSGRKVFVNGQEISLTKKEYDLLVFLLEHRGRVFTREHLHDRLWGMDTQQGTLRTVDTHIKTLRLKLKPADRFIKTVWGVGYKFEVDS</sequence>
<dbReference type="FunFam" id="3.40.50.2300:FF:000001">
    <property type="entry name" value="DNA-binding response regulator PhoB"/>
    <property type="match status" value="1"/>
</dbReference>
<dbReference type="Gene3D" id="1.10.10.10">
    <property type="entry name" value="Winged helix-like DNA-binding domain superfamily/Winged helix DNA-binding domain"/>
    <property type="match status" value="1"/>
</dbReference>
<dbReference type="PROSITE" id="PS51755">
    <property type="entry name" value="OMPR_PHOB"/>
    <property type="match status" value="1"/>
</dbReference>
<proteinExistence type="predicted"/>
<keyword evidence="2 7" id="KW-0597">Phosphoprotein</keyword>
<dbReference type="InterPro" id="IPR011006">
    <property type="entry name" value="CheY-like_superfamily"/>
</dbReference>
<dbReference type="InterPro" id="IPR001789">
    <property type="entry name" value="Sig_transdc_resp-reg_receiver"/>
</dbReference>
<dbReference type="SMART" id="SM00448">
    <property type="entry name" value="REC"/>
    <property type="match status" value="1"/>
</dbReference>
<feature type="domain" description="Response regulatory" evidence="9">
    <location>
        <begin position="6"/>
        <end position="119"/>
    </location>
</feature>
<organism evidence="11">
    <name type="scientific">Halalkalibacterium halodurans</name>
    <name type="common">Bacillus halodurans</name>
    <dbReference type="NCBI Taxonomy" id="86665"/>
    <lineage>
        <taxon>Bacteria</taxon>
        <taxon>Bacillati</taxon>
        <taxon>Bacillota</taxon>
        <taxon>Bacilli</taxon>
        <taxon>Bacillales</taxon>
        <taxon>Bacillaceae</taxon>
        <taxon>Halalkalibacterium (ex Joshi et al. 2022)</taxon>
    </lineage>
</organism>
<dbReference type="PANTHER" id="PTHR48111:SF1">
    <property type="entry name" value="TWO-COMPONENT RESPONSE REGULATOR ORR33"/>
    <property type="match status" value="1"/>
</dbReference>
<evidence type="ECO:0000256" key="7">
    <source>
        <dbReference type="PROSITE-ProRule" id="PRU00169"/>
    </source>
</evidence>
<dbReference type="EMBL" id="LILD01000001">
    <property type="protein sequence ID" value="KOO39124.1"/>
    <property type="molecule type" value="Genomic_DNA"/>
</dbReference>
<evidence type="ECO:0000256" key="4">
    <source>
        <dbReference type="ARBA" id="ARBA00023015"/>
    </source>
</evidence>
<evidence type="ECO:0000256" key="6">
    <source>
        <dbReference type="ARBA" id="ARBA00023163"/>
    </source>
</evidence>
<comment type="caution">
    <text evidence="11">The sequence shown here is derived from an EMBL/GenBank/DDBJ whole genome shotgun (WGS) entry which is preliminary data.</text>
</comment>
<keyword evidence="3" id="KW-0902">Two-component regulatory system</keyword>
<name>A0A0M0KK01_ALKHA</name>
<dbReference type="PROSITE" id="PS50110">
    <property type="entry name" value="RESPONSE_REGULATORY"/>
    <property type="match status" value="1"/>
</dbReference>
<comment type="subcellular location">
    <subcellularLocation>
        <location evidence="1">Cytoplasm</location>
    </subcellularLocation>
</comment>
<dbReference type="GO" id="GO:0005829">
    <property type="term" value="C:cytosol"/>
    <property type="evidence" value="ECO:0007669"/>
    <property type="project" value="TreeGrafter"/>
</dbReference>
<accession>A0A4Y7WW37</accession>
<keyword evidence="6" id="KW-0804">Transcription</keyword>
<dbReference type="AlphaFoldDB" id="A0A0M0KK01"/>
<dbReference type="GO" id="GO:0006355">
    <property type="term" value="P:regulation of DNA-templated transcription"/>
    <property type="evidence" value="ECO:0007669"/>
    <property type="project" value="InterPro"/>
</dbReference>
<feature type="domain" description="OmpR/PhoB-type" evidence="10">
    <location>
        <begin position="130"/>
        <end position="227"/>
    </location>
</feature>